<dbReference type="Proteomes" id="UP000622166">
    <property type="component" value="Unassembled WGS sequence"/>
</dbReference>
<dbReference type="AlphaFoldDB" id="A0A918UDJ2"/>
<keyword evidence="7" id="KW-0732">Signal</keyword>
<feature type="compositionally biased region" description="Basic and acidic residues" evidence="6">
    <location>
        <begin position="222"/>
        <end position="231"/>
    </location>
</feature>
<feature type="coiled-coil region" evidence="5">
    <location>
        <begin position="48"/>
        <end position="103"/>
    </location>
</feature>
<evidence type="ECO:0000256" key="5">
    <source>
        <dbReference type="SAM" id="Coils"/>
    </source>
</evidence>
<evidence type="ECO:0000256" key="4">
    <source>
        <dbReference type="ARBA" id="ARBA00022807"/>
    </source>
</evidence>
<keyword evidence="5" id="KW-0175">Coiled coil</keyword>
<dbReference type="PANTHER" id="PTHR47359">
    <property type="entry name" value="PEPTIDOGLYCAN DL-ENDOPEPTIDASE CWLO"/>
    <property type="match status" value="1"/>
</dbReference>
<accession>A0A918UDJ2</accession>
<dbReference type="InterPro" id="IPR051794">
    <property type="entry name" value="PG_Endopeptidase_C40"/>
</dbReference>
<organism evidence="9 10">
    <name type="scientific">Streptomyces poonensis</name>
    <dbReference type="NCBI Taxonomy" id="68255"/>
    <lineage>
        <taxon>Bacteria</taxon>
        <taxon>Bacillati</taxon>
        <taxon>Actinomycetota</taxon>
        <taxon>Actinomycetes</taxon>
        <taxon>Kitasatosporales</taxon>
        <taxon>Streptomycetaceae</taxon>
        <taxon>Streptomyces</taxon>
    </lineage>
</organism>
<dbReference type="Gene3D" id="3.90.1720.10">
    <property type="entry name" value="endopeptidase domain like (from Nostoc punctiforme)"/>
    <property type="match status" value="1"/>
</dbReference>
<evidence type="ECO:0000256" key="2">
    <source>
        <dbReference type="ARBA" id="ARBA00022670"/>
    </source>
</evidence>
<feature type="signal peptide" evidence="7">
    <location>
        <begin position="1"/>
        <end position="38"/>
    </location>
</feature>
<keyword evidence="4" id="KW-0788">Thiol protease</keyword>
<evidence type="ECO:0000256" key="7">
    <source>
        <dbReference type="SAM" id="SignalP"/>
    </source>
</evidence>
<dbReference type="GO" id="GO:0008234">
    <property type="term" value="F:cysteine-type peptidase activity"/>
    <property type="evidence" value="ECO:0007669"/>
    <property type="project" value="UniProtKB-KW"/>
</dbReference>
<evidence type="ECO:0000256" key="6">
    <source>
        <dbReference type="SAM" id="MobiDB-lite"/>
    </source>
</evidence>
<sequence>MAPHRKPRPARTRTGIRTPALATAALTSVALLSQTANAAPSADDRPSLEEVEKKVGDLYRQAESATEKYNAAKEKTAGQKERVDALLDDIAERTEKLNEAREQLGSFAAAQYRTGSAGLGAASLLLADDPQDYFDQQQLTDRLTARQKSVVDDYIDQQAETAQKRQEATATLETLTESQDTLKSSKAKVQAKLTEARELLSQLTAEEKARLAAIEKEKREAAEREAAELARRQAAAAEQETAPDGTASQGTATGSAPDSGSGATTTAEDSSYTAKAAKALAFARTQIGKPYVWGATGPGSYDCSGLTQAAWKAAGVDLPRTTYDQVEAGTTVSLADIRPGDLVFFYDDITHVGLYIGNGMMIHAPKPGTYVREESIFYDGESSIHSVVRPA</sequence>
<feature type="domain" description="NlpC/P60" evidence="8">
    <location>
        <begin position="273"/>
        <end position="391"/>
    </location>
</feature>
<comment type="caution">
    <text evidence="9">The sequence shown here is derived from an EMBL/GenBank/DDBJ whole genome shotgun (WGS) entry which is preliminary data.</text>
</comment>
<dbReference type="InterPro" id="IPR000064">
    <property type="entry name" value="NLP_P60_dom"/>
</dbReference>
<feature type="compositionally biased region" description="Polar residues" evidence="6">
    <location>
        <begin position="246"/>
        <end position="267"/>
    </location>
</feature>
<feature type="region of interest" description="Disordered" evidence="6">
    <location>
        <begin position="222"/>
        <end position="267"/>
    </location>
</feature>
<dbReference type="InterPro" id="IPR038765">
    <property type="entry name" value="Papain-like_cys_pep_sf"/>
</dbReference>
<protein>
    <submittedName>
        <fullName evidence="9">Glycoside hydrolase</fullName>
    </submittedName>
</protein>
<dbReference type="PANTHER" id="PTHR47359:SF3">
    <property type="entry name" value="NLP_P60 DOMAIN-CONTAINING PROTEIN-RELATED"/>
    <property type="match status" value="1"/>
</dbReference>
<dbReference type="EMBL" id="BMVW01000001">
    <property type="protein sequence ID" value="GGY92444.1"/>
    <property type="molecule type" value="Genomic_DNA"/>
</dbReference>
<dbReference type="GO" id="GO:0006508">
    <property type="term" value="P:proteolysis"/>
    <property type="evidence" value="ECO:0007669"/>
    <property type="project" value="UniProtKB-KW"/>
</dbReference>
<keyword evidence="10" id="KW-1185">Reference proteome</keyword>
<name>A0A918UDJ2_9ACTN</name>
<dbReference type="SUPFAM" id="SSF54001">
    <property type="entry name" value="Cysteine proteinases"/>
    <property type="match status" value="1"/>
</dbReference>
<evidence type="ECO:0000313" key="10">
    <source>
        <dbReference type="Proteomes" id="UP000622166"/>
    </source>
</evidence>
<evidence type="ECO:0000256" key="1">
    <source>
        <dbReference type="ARBA" id="ARBA00007074"/>
    </source>
</evidence>
<gene>
    <name evidence="9" type="ORF">GCM10010365_08720</name>
</gene>
<dbReference type="RefSeq" id="WP_189855390.1">
    <property type="nucleotide sequence ID" value="NZ_BMVW01000001.1"/>
</dbReference>
<comment type="similarity">
    <text evidence="1">Belongs to the peptidase C40 family.</text>
</comment>
<reference evidence="9" key="2">
    <citation type="submission" date="2020-09" db="EMBL/GenBank/DDBJ databases">
        <authorList>
            <person name="Sun Q."/>
            <person name="Ohkuma M."/>
        </authorList>
    </citation>
    <scope>NUCLEOTIDE SEQUENCE</scope>
    <source>
        <strain evidence="9">JCM 4815</strain>
    </source>
</reference>
<dbReference type="Pfam" id="PF00877">
    <property type="entry name" value="NLPC_P60"/>
    <property type="match status" value="1"/>
</dbReference>
<reference evidence="9" key="1">
    <citation type="journal article" date="2014" name="Int. J. Syst. Evol. Microbiol.">
        <title>Complete genome sequence of Corynebacterium casei LMG S-19264T (=DSM 44701T), isolated from a smear-ripened cheese.</title>
        <authorList>
            <consortium name="US DOE Joint Genome Institute (JGI-PGF)"/>
            <person name="Walter F."/>
            <person name="Albersmeier A."/>
            <person name="Kalinowski J."/>
            <person name="Ruckert C."/>
        </authorList>
    </citation>
    <scope>NUCLEOTIDE SEQUENCE</scope>
    <source>
        <strain evidence="9">JCM 4815</strain>
    </source>
</reference>
<proteinExistence type="inferred from homology"/>
<evidence type="ECO:0000256" key="3">
    <source>
        <dbReference type="ARBA" id="ARBA00022801"/>
    </source>
</evidence>
<keyword evidence="3 9" id="KW-0378">Hydrolase</keyword>
<dbReference type="PROSITE" id="PS51935">
    <property type="entry name" value="NLPC_P60"/>
    <property type="match status" value="1"/>
</dbReference>
<dbReference type="Gene3D" id="6.10.250.3150">
    <property type="match status" value="1"/>
</dbReference>
<feature type="chain" id="PRO_5037725312" evidence="7">
    <location>
        <begin position="39"/>
        <end position="391"/>
    </location>
</feature>
<keyword evidence="2" id="KW-0645">Protease</keyword>
<evidence type="ECO:0000313" key="9">
    <source>
        <dbReference type="EMBL" id="GGY92444.1"/>
    </source>
</evidence>
<evidence type="ECO:0000259" key="8">
    <source>
        <dbReference type="PROSITE" id="PS51935"/>
    </source>
</evidence>